<dbReference type="OrthoDB" id="1120747at2"/>
<dbReference type="RefSeq" id="WP_092772571.1">
    <property type="nucleotide sequence ID" value="NZ_FOHS01000003.1"/>
</dbReference>
<gene>
    <name evidence="1" type="ORF">SAMN04487998_2823</name>
</gene>
<evidence type="ECO:0000313" key="1">
    <source>
        <dbReference type="EMBL" id="SET80350.1"/>
    </source>
</evidence>
<name>A0A1I0H9J9_9BACT</name>
<reference evidence="2" key="1">
    <citation type="submission" date="2016-10" db="EMBL/GenBank/DDBJ databases">
        <authorList>
            <person name="Varghese N."/>
            <person name="Submissions S."/>
        </authorList>
    </citation>
    <scope>NUCLEOTIDE SEQUENCE [LARGE SCALE GENOMIC DNA]</scope>
    <source>
        <strain evidence="2">DSM 15310</strain>
    </source>
</reference>
<proteinExistence type="predicted"/>
<accession>A0A1I0H9J9</accession>
<dbReference type="STRING" id="82805.SAMN04487998_2823"/>
<organism evidence="1 2">
    <name type="scientific">Hymenobacter actinosclerus</name>
    <dbReference type="NCBI Taxonomy" id="82805"/>
    <lineage>
        <taxon>Bacteria</taxon>
        <taxon>Pseudomonadati</taxon>
        <taxon>Bacteroidota</taxon>
        <taxon>Cytophagia</taxon>
        <taxon>Cytophagales</taxon>
        <taxon>Hymenobacteraceae</taxon>
        <taxon>Hymenobacter</taxon>
    </lineage>
</organism>
<dbReference type="Proteomes" id="UP000198697">
    <property type="component" value="Unassembled WGS sequence"/>
</dbReference>
<dbReference type="EMBL" id="FOHS01000003">
    <property type="protein sequence ID" value="SET80350.1"/>
    <property type="molecule type" value="Genomic_DNA"/>
</dbReference>
<dbReference type="AlphaFoldDB" id="A0A1I0H9J9"/>
<sequence>MNIINPGLETFVDHNRADFDAFEPRPDLWEAIAQDLDAAPAAPALPTEPAPSRVLPLFPPAAPAALVGAAGLATDTTTAAVRSARPYGIAAAVATLLLLGTWAWQQPQAASWTQAGATTALPAEVAPELPPYTVPGLASPASIGPEQRLASAVQRMETYYAVQLAERQQELRQADEGVAANAPRADWQQELASLDEAYEQLKTELYQNPEPEMVLEAMNRNMQIRLDLLGQQLRTREQIREYHNQPYMVADSRRLP</sequence>
<evidence type="ECO:0000313" key="2">
    <source>
        <dbReference type="Proteomes" id="UP000198697"/>
    </source>
</evidence>
<protein>
    <submittedName>
        <fullName evidence="1">Uncharacterized protein</fullName>
    </submittedName>
</protein>
<keyword evidence="2" id="KW-1185">Reference proteome</keyword>